<dbReference type="Pfam" id="PF00749">
    <property type="entry name" value="tRNA-synt_1c"/>
    <property type="match status" value="1"/>
</dbReference>
<comment type="similarity">
    <text evidence="1 8">Belongs to the class-I aminoacyl-tRNA synthetase family. Glutamate--tRNA ligase type 1 subfamily.</text>
</comment>
<feature type="short sequence motif" description="'KMSKS' region" evidence="8">
    <location>
        <begin position="257"/>
        <end position="261"/>
    </location>
</feature>
<comment type="subunit">
    <text evidence="8">Monomer.</text>
</comment>
<dbReference type="GO" id="GO:0006424">
    <property type="term" value="P:glutamyl-tRNA aminoacylation"/>
    <property type="evidence" value="ECO:0007669"/>
    <property type="project" value="UniProtKB-UniRule"/>
</dbReference>
<dbReference type="InterPro" id="IPR045462">
    <property type="entry name" value="aa-tRNA-synth_I_cd-bd"/>
</dbReference>
<name>A0A345UGN7_9BACT</name>
<dbReference type="InterPro" id="IPR033910">
    <property type="entry name" value="GluRS_core"/>
</dbReference>
<gene>
    <name evidence="8" type="primary">gltX</name>
    <name evidence="11" type="ORF">CYPRO_0351</name>
</gene>
<dbReference type="PANTHER" id="PTHR43311">
    <property type="entry name" value="GLUTAMATE--TRNA LIGASE"/>
    <property type="match status" value="1"/>
</dbReference>
<dbReference type="KEGG" id="cprv:CYPRO_0351"/>
<dbReference type="AlphaFoldDB" id="A0A345UGN7"/>
<dbReference type="EC" id="6.1.1.17" evidence="8"/>
<reference evidence="11 12" key="1">
    <citation type="submission" date="2018-03" db="EMBL/GenBank/DDBJ databases">
        <title>Phenotypic and genomic properties of Cyclonatronum proteinivorum gen. nov., sp. nov., a haloalkaliphilic bacteroidete from soda lakes possessing Na+-translocating rhodopsin.</title>
        <authorList>
            <person name="Toshchakov S.V."/>
            <person name="Korzhenkov A."/>
            <person name="Samarov N.I."/>
            <person name="Kublanov I.V."/>
            <person name="Muntyan M.S."/>
            <person name="Sorokin D.Y."/>
        </authorList>
    </citation>
    <scope>NUCLEOTIDE SEQUENCE [LARGE SCALE GENOMIC DNA]</scope>
    <source>
        <strain evidence="11 12">Omega</strain>
    </source>
</reference>
<feature type="domain" description="Glutamyl/glutaminyl-tRNA synthetase class Ib catalytic" evidence="9">
    <location>
        <begin position="6"/>
        <end position="331"/>
    </location>
</feature>
<dbReference type="FunFam" id="3.40.50.620:FF:000127">
    <property type="entry name" value="Glutamate--tRNA ligase"/>
    <property type="match status" value="1"/>
</dbReference>
<keyword evidence="6 8" id="KW-0648">Protein biosynthesis</keyword>
<evidence type="ECO:0000259" key="9">
    <source>
        <dbReference type="Pfam" id="PF00749"/>
    </source>
</evidence>
<evidence type="ECO:0000256" key="8">
    <source>
        <dbReference type="HAMAP-Rule" id="MF_00022"/>
    </source>
</evidence>
<dbReference type="EMBL" id="CP027806">
    <property type="protein sequence ID" value="AXI99638.1"/>
    <property type="molecule type" value="Genomic_DNA"/>
</dbReference>
<proteinExistence type="inferred from homology"/>
<comment type="function">
    <text evidence="8">Catalyzes the attachment of glutamate to tRNA(Glu) in a two-step reaction: glutamate is first activated by ATP to form Glu-AMP and then transferred to the acceptor end of tRNA(Glu).</text>
</comment>
<dbReference type="GO" id="GO:0008270">
    <property type="term" value="F:zinc ion binding"/>
    <property type="evidence" value="ECO:0007669"/>
    <property type="project" value="InterPro"/>
</dbReference>
<dbReference type="SUPFAM" id="SSF52374">
    <property type="entry name" value="Nucleotidylyl transferase"/>
    <property type="match status" value="1"/>
</dbReference>
<dbReference type="InterPro" id="IPR001412">
    <property type="entry name" value="aa-tRNA-synth_I_CS"/>
</dbReference>
<dbReference type="RefSeq" id="WP_114982934.1">
    <property type="nucleotide sequence ID" value="NZ_CP027806.1"/>
</dbReference>
<protein>
    <recommendedName>
        <fullName evidence="8">Glutamate--tRNA ligase</fullName>
        <ecNumber evidence="8">6.1.1.17</ecNumber>
    </recommendedName>
    <alternativeName>
        <fullName evidence="8">Glutamyl-tRNA synthetase</fullName>
        <shortName evidence="8">GluRS</shortName>
    </alternativeName>
</protein>
<feature type="short sequence motif" description="'HIGH' region" evidence="8">
    <location>
        <begin position="12"/>
        <end position="22"/>
    </location>
</feature>
<keyword evidence="4 8" id="KW-0547">Nucleotide-binding</keyword>
<dbReference type="OrthoDB" id="9807503at2"/>
<dbReference type="InterPro" id="IPR004527">
    <property type="entry name" value="Glu-tRNA-ligase_bac/mito"/>
</dbReference>
<comment type="catalytic activity">
    <reaction evidence="8">
        <text>tRNA(Glu) + L-glutamate + ATP = L-glutamyl-tRNA(Glu) + AMP + diphosphate</text>
        <dbReference type="Rhea" id="RHEA:23540"/>
        <dbReference type="Rhea" id="RHEA-COMP:9663"/>
        <dbReference type="Rhea" id="RHEA-COMP:9680"/>
        <dbReference type="ChEBI" id="CHEBI:29985"/>
        <dbReference type="ChEBI" id="CHEBI:30616"/>
        <dbReference type="ChEBI" id="CHEBI:33019"/>
        <dbReference type="ChEBI" id="CHEBI:78442"/>
        <dbReference type="ChEBI" id="CHEBI:78520"/>
        <dbReference type="ChEBI" id="CHEBI:456215"/>
        <dbReference type="EC" id="6.1.1.17"/>
    </reaction>
</comment>
<sequence length="493" mass="54697">MSSTPVRVRFAPSPTGLLHIGGLRTALYNYLFARRNGGTFVLRIEDTDQKRYVADAEKDILSSLKWAGLAVDEGPEVPGACGPYRQSERSDLYRRYATELVASGKAYYAFDTPEEIEAVREAEGETFRYDAIIRNKMKNSLTLPEEEVQERLRSEEPYVIRLKVPVGETIAFDDLVRGHVRFDTSEVDDQVLMKSDGLPTYHLANVVDDHEMAISHVIRGEEWLPSAPKHVLLYRALGWTPPVMAHLPLIMSPAGGKLSKRKAEEQGIMVNVCDYAEAFYEPEALINFLALLGWNPGDERELFTLDELCEVFDLARVGKSGAVFNKDKLHWFNAQYLRAKAPESLVPAARYILEKEGLGSGCDDAFIAGVIRLMAERIETISALPQAASFFFGAPDTYEEKPVKKAWKENTADLVNTYIRTIDGLSEFGAVELKAALVSVVEDAGVGMGKLMLPVRIAVTGLGGGPDLFQTMQLLGKEEVISRLRTATEKLGS</sequence>
<accession>A0A345UGN7</accession>
<dbReference type="Gene3D" id="1.10.10.350">
    <property type="match status" value="1"/>
</dbReference>
<feature type="binding site" evidence="8">
    <location>
        <position position="260"/>
    </location>
    <ligand>
        <name>ATP</name>
        <dbReference type="ChEBI" id="CHEBI:30616"/>
    </ligand>
</feature>
<evidence type="ECO:0000313" key="11">
    <source>
        <dbReference type="EMBL" id="AXI99638.1"/>
    </source>
</evidence>
<evidence type="ECO:0000313" key="12">
    <source>
        <dbReference type="Proteomes" id="UP000254808"/>
    </source>
</evidence>
<dbReference type="GO" id="GO:0004818">
    <property type="term" value="F:glutamate-tRNA ligase activity"/>
    <property type="evidence" value="ECO:0007669"/>
    <property type="project" value="UniProtKB-UniRule"/>
</dbReference>
<feature type="domain" description="Aminoacyl-tRNA synthetase class I anticodon-binding" evidence="10">
    <location>
        <begin position="360"/>
        <end position="487"/>
    </location>
</feature>
<evidence type="ECO:0000256" key="6">
    <source>
        <dbReference type="ARBA" id="ARBA00022917"/>
    </source>
</evidence>
<dbReference type="InterPro" id="IPR020751">
    <property type="entry name" value="aa-tRNA-synth_I_codon-bd_sub2"/>
</dbReference>
<evidence type="ECO:0000256" key="4">
    <source>
        <dbReference type="ARBA" id="ARBA00022741"/>
    </source>
</evidence>
<dbReference type="HAMAP" id="MF_00022">
    <property type="entry name" value="Glu_tRNA_synth_type1"/>
    <property type="match status" value="1"/>
</dbReference>
<dbReference type="Proteomes" id="UP000254808">
    <property type="component" value="Chromosome"/>
</dbReference>
<dbReference type="InterPro" id="IPR049940">
    <property type="entry name" value="GluQ/Sye"/>
</dbReference>
<dbReference type="Gene3D" id="3.40.50.620">
    <property type="entry name" value="HUPs"/>
    <property type="match status" value="1"/>
</dbReference>
<keyword evidence="7 8" id="KW-0030">Aminoacyl-tRNA synthetase</keyword>
<keyword evidence="3 8" id="KW-0436">Ligase</keyword>
<evidence type="ECO:0000259" key="10">
    <source>
        <dbReference type="Pfam" id="PF19269"/>
    </source>
</evidence>
<dbReference type="NCBIfam" id="TIGR00464">
    <property type="entry name" value="gltX_bact"/>
    <property type="match status" value="1"/>
</dbReference>
<keyword evidence="12" id="KW-1185">Reference proteome</keyword>
<keyword evidence="5 8" id="KW-0067">ATP-binding</keyword>
<dbReference type="InterPro" id="IPR020058">
    <property type="entry name" value="Glu/Gln-tRNA-synth_Ib_cat-dom"/>
</dbReference>
<dbReference type="InterPro" id="IPR008925">
    <property type="entry name" value="aa_tRNA-synth_I_cd-bd_sf"/>
</dbReference>
<dbReference type="PANTHER" id="PTHR43311:SF2">
    <property type="entry name" value="GLUTAMATE--TRNA LIGASE, MITOCHONDRIAL-RELATED"/>
    <property type="match status" value="1"/>
</dbReference>
<evidence type="ECO:0000256" key="3">
    <source>
        <dbReference type="ARBA" id="ARBA00022598"/>
    </source>
</evidence>
<comment type="subcellular location">
    <subcellularLocation>
        <location evidence="8">Cytoplasm</location>
    </subcellularLocation>
</comment>
<evidence type="ECO:0000256" key="1">
    <source>
        <dbReference type="ARBA" id="ARBA00007894"/>
    </source>
</evidence>
<dbReference type="InterPro" id="IPR014729">
    <property type="entry name" value="Rossmann-like_a/b/a_fold"/>
</dbReference>
<evidence type="ECO:0000256" key="5">
    <source>
        <dbReference type="ARBA" id="ARBA00022840"/>
    </source>
</evidence>
<comment type="caution">
    <text evidence="8">Lacks conserved residue(s) required for the propagation of feature annotation.</text>
</comment>
<dbReference type="PROSITE" id="PS00178">
    <property type="entry name" value="AA_TRNA_LIGASE_I"/>
    <property type="match status" value="1"/>
</dbReference>
<dbReference type="CDD" id="cd00808">
    <property type="entry name" value="GluRS_core"/>
    <property type="match status" value="1"/>
</dbReference>
<dbReference type="SUPFAM" id="SSF48163">
    <property type="entry name" value="An anticodon-binding domain of class I aminoacyl-tRNA synthetases"/>
    <property type="match status" value="1"/>
</dbReference>
<dbReference type="InterPro" id="IPR000924">
    <property type="entry name" value="Glu/Gln-tRNA-synth"/>
</dbReference>
<keyword evidence="2 8" id="KW-0963">Cytoplasm</keyword>
<dbReference type="Pfam" id="PF19269">
    <property type="entry name" value="Anticodon_2"/>
    <property type="match status" value="1"/>
</dbReference>
<dbReference type="GO" id="GO:0005524">
    <property type="term" value="F:ATP binding"/>
    <property type="evidence" value="ECO:0007669"/>
    <property type="project" value="UniProtKB-UniRule"/>
</dbReference>
<evidence type="ECO:0000256" key="7">
    <source>
        <dbReference type="ARBA" id="ARBA00023146"/>
    </source>
</evidence>
<evidence type="ECO:0000256" key="2">
    <source>
        <dbReference type="ARBA" id="ARBA00022490"/>
    </source>
</evidence>
<dbReference type="PRINTS" id="PR00987">
    <property type="entry name" value="TRNASYNTHGLU"/>
</dbReference>
<dbReference type="GO" id="GO:0000049">
    <property type="term" value="F:tRNA binding"/>
    <property type="evidence" value="ECO:0007669"/>
    <property type="project" value="InterPro"/>
</dbReference>
<organism evidence="11 12">
    <name type="scientific">Cyclonatronum proteinivorum</name>
    <dbReference type="NCBI Taxonomy" id="1457365"/>
    <lineage>
        <taxon>Bacteria</taxon>
        <taxon>Pseudomonadati</taxon>
        <taxon>Balneolota</taxon>
        <taxon>Balneolia</taxon>
        <taxon>Balneolales</taxon>
        <taxon>Cyclonatronaceae</taxon>
        <taxon>Cyclonatronum</taxon>
    </lineage>
</organism>
<dbReference type="GO" id="GO:0005829">
    <property type="term" value="C:cytosol"/>
    <property type="evidence" value="ECO:0007669"/>
    <property type="project" value="TreeGrafter"/>
</dbReference>